<sequence>MIKDLERFEFGFISHLFSKKGVWIGDNSPINCKAINIGLCKNYRLSPIYHRKYDVVWLYEDIVFNYGSGWRLVIDESIRLINESGYLVIRTKDSNKGTIFELKSLLARNTGLDVSLDQQELLRDGSIVSVFKINRKNIELYSNKLWTIGVITNGEKEDVISSLILKTLKLIDRDLVEFIIVGPKLNGLSEIDLDLKYFDLEYKDDLARISKKKKLILEKAKNPNVAIFHDRYIINDDFFEGFEYFGYDFDYLTISQNYESGSYFPSYVGFEYRSFKWQNPCYEKSYNELFEGHFVNGGLIILKKTKLTISSFNSLLLHNEAEDVELAFLLRCHGIVPRMNFYSSATTVGIADNYTDSFKLYVHLKTQEPAIVEHMKKIAENLWKKLPNSLKSRLRYSRAYNYVKEFLFHY</sequence>
<comment type="caution">
    <text evidence="1">The sequence shown here is derived from an EMBL/GenBank/DDBJ whole genome shotgun (WGS) entry which is preliminary data.</text>
</comment>
<dbReference type="Proteomes" id="UP001209854">
    <property type="component" value="Unassembled WGS sequence"/>
</dbReference>
<dbReference type="RefSeq" id="WP_262567175.1">
    <property type="nucleotide sequence ID" value="NZ_JAPFCC010000001.1"/>
</dbReference>
<dbReference type="EMBL" id="JAPFCC010000001">
    <property type="protein sequence ID" value="MCW7552193.1"/>
    <property type="molecule type" value="Genomic_DNA"/>
</dbReference>
<evidence type="ECO:0000313" key="1">
    <source>
        <dbReference type="EMBL" id="MCW7552193.1"/>
    </source>
</evidence>
<reference evidence="1 2" key="1">
    <citation type="submission" date="2022-10" db="EMBL/GenBank/DDBJ databases">
        <title>High-quality genome sequences of two octocoral-associated bacteria, Endozoicomonas euniceicola EF212 and Endozoicomonas gorgoniicola PS125.</title>
        <authorList>
            <person name="Chiou Y.-J."/>
            <person name="Chen Y.-H."/>
        </authorList>
    </citation>
    <scope>NUCLEOTIDE SEQUENCE [LARGE SCALE GENOMIC DNA]</scope>
    <source>
        <strain evidence="1 2">PS125</strain>
    </source>
</reference>
<proteinExistence type="predicted"/>
<keyword evidence="2" id="KW-1185">Reference proteome</keyword>
<gene>
    <name evidence="1" type="ORF">NX722_05930</name>
</gene>
<evidence type="ECO:0000313" key="2">
    <source>
        <dbReference type="Proteomes" id="UP001209854"/>
    </source>
</evidence>
<protein>
    <submittedName>
        <fullName evidence="1">Uncharacterized protein</fullName>
    </submittedName>
</protein>
<accession>A0ABT3MSX0</accession>
<name>A0ABT3MSX0_9GAMM</name>
<organism evidence="1 2">
    <name type="scientific">Endozoicomonas gorgoniicola</name>
    <dbReference type="NCBI Taxonomy" id="1234144"/>
    <lineage>
        <taxon>Bacteria</taxon>
        <taxon>Pseudomonadati</taxon>
        <taxon>Pseudomonadota</taxon>
        <taxon>Gammaproteobacteria</taxon>
        <taxon>Oceanospirillales</taxon>
        <taxon>Endozoicomonadaceae</taxon>
        <taxon>Endozoicomonas</taxon>
    </lineage>
</organism>